<feature type="coiled-coil region" evidence="8">
    <location>
        <begin position="47"/>
        <end position="77"/>
    </location>
</feature>
<dbReference type="Pfam" id="PF00649">
    <property type="entry name" value="Copper-fist"/>
    <property type="match status" value="1"/>
</dbReference>
<sequence length="508" mass="56683">MILVDGEKYACQQCIRGHRSSSCKHIKRTLVLVRSRGRPSTDSFQRIAIYAEELKDKEDIQEALKNEDNSKNNLLAAKFVSNHSEKFTQKSCCGASSGKSLTQSEGSSNNCCSNKNNSIVKEETEVPSASCQCCPSKSPDEPCKKKTVFILKASKRHVFNVEKDSLRLLDPVVEVPNSKVGLDIIQKVSKNKKLQSCRSKDVRKEYIQNLMKKQLGSSFYNDSGFCCGGNVEILKADSSQRNDINGSFHQFKVSIDKTKTTVTNPPHDKDNVNSMMNNLQQIIGNNSTGQPTFSESSTDANSFLYDLYVADSCTVPGSCSCDPDKCACPDCTEHGKYRNSNLTVKQQFEDFEFPSNNDHVKSYGKVEVQSHIPQLEQTLFKMLNDCSLDVPNGVDYENMTDDLRATDEEECICEPDRCCCFNCEKHGIVDGIRRDGTFAGIPPFEINLTNMQYPIDTPTSSKSTPVEMTNEGDSDELNSNPATDRDQWLRQHEAHLLSGTTTSINFNN</sequence>
<dbReference type="Gene3D" id="3.90.430.10">
    <property type="entry name" value="Copper fist DNA-binding domain"/>
    <property type="match status" value="1"/>
</dbReference>
<dbReference type="OrthoDB" id="5600085at2759"/>
<comment type="subcellular location">
    <subcellularLocation>
        <location evidence="1">Nucleus</location>
    </subcellularLocation>
</comment>
<evidence type="ECO:0000256" key="1">
    <source>
        <dbReference type="ARBA" id="ARBA00004123"/>
    </source>
</evidence>
<evidence type="ECO:0000256" key="9">
    <source>
        <dbReference type="SAM" id="MobiDB-lite"/>
    </source>
</evidence>
<feature type="domain" description="Copper-fist" evidence="10">
    <location>
        <begin position="1"/>
        <end position="40"/>
    </location>
</feature>
<gene>
    <name evidence="11" type="ORF">CANINC_001399</name>
</gene>
<dbReference type="GO" id="GO:0000981">
    <property type="term" value="F:DNA-binding transcription factor activity, RNA polymerase II-specific"/>
    <property type="evidence" value="ECO:0007669"/>
    <property type="project" value="TreeGrafter"/>
</dbReference>
<feature type="region of interest" description="Disordered" evidence="9">
    <location>
        <begin position="452"/>
        <end position="482"/>
    </location>
</feature>
<feature type="compositionally biased region" description="Polar residues" evidence="9">
    <location>
        <begin position="452"/>
        <end position="467"/>
    </location>
</feature>
<dbReference type="AlphaFoldDB" id="A0A4V4NFZ9"/>
<accession>A0A4V4NFZ9</accession>
<dbReference type="PANTHER" id="PTHR28088">
    <property type="entry name" value="TRANSCRIPTIONAL ACTIVATOR HAA1-RELATED"/>
    <property type="match status" value="1"/>
</dbReference>
<keyword evidence="12" id="KW-1185">Reference proteome</keyword>
<dbReference type="GO" id="GO:0005507">
    <property type="term" value="F:copper ion binding"/>
    <property type="evidence" value="ECO:0007669"/>
    <property type="project" value="InterPro"/>
</dbReference>
<protein>
    <recommendedName>
        <fullName evidence="10">Copper-fist domain-containing protein</fullName>
    </recommendedName>
</protein>
<evidence type="ECO:0000256" key="8">
    <source>
        <dbReference type="SAM" id="Coils"/>
    </source>
</evidence>
<dbReference type="GO" id="GO:0005634">
    <property type="term" value="C:nucleus"/>
    <property type="evidence" value="ECO:0007669"/>
    <property type="project" value="UniProtKB-SubCell"/>
</dbReference>
<evidence type="ECO:0000256" key="7">
    <source>
        <dbReference type="ARBA" id="ARBA00023242"/>
    </source>
</evidence>
<proteinExistence type="predicted"/>
<dbReference type="GO" id="GO:0000978">
    <property type="term" value="F:RNA polymerase II cis-regulatory region sequence-specific DNA binding"/>
    <property type="evidence" value="ECO:0007669"/>
    <property type="project" value="TreeGrafter"/>
</dbReference>
<dbReference type="SUPFAM" id="SSF57879">
    <property type="entry name" value="Zinc domain conserved in yeast copper-regulated transcription factors"/>
    <property type="match status" value="1"/>
</dbReference>
<reference evidence="11 12" key="1">
    <citation type="journal article" date="2019" name="Front. Genet.">
        <title>Whole-Genome Sequencing of the Opportunistic Yeast Pathogen Candida inconspicua Uncovers Its Hybrid Origin.</title>
        <authorList>
            <person name="Mixao V."/>
            <person name="Hansen A.P."/>
            <person name="Saus E."/>
            <person name="Boekhout T."/>
            <person name="Lass-Florl C."/>
            <person name="Gabaldon T."/>
        </authorList>
    </citation>
    <scope>NUCLEOTIDE SEQUENCE [LARGE SCALE GENOMIC DNA]</scope>
    <source>
        <strain evidence="11 12">CBS 180</strain>
    </source>
</reference>
<evidence type="ECO:0000313" key="12">
    <source>
        <dbReference type="Proteomes" id="UP000307173"/>
    </source>
</evidence>
<keyword evidence="7" id="KW-0539">Nucleus</keyword>
<keyword evidence="6" id="KW-0804">Transcription</keyword>
<dbReference type="SMART" id="SM01090">
    <property type="entry name" value="Copper-fist"/>
    <property type="match status" value="1"/>
</dbReference>
<dbReference type="InterPro" id="IPR036395">
    <property type="entry name" value="Cu_fist_DNA-bd_dom_sf"/>
</dbReference>
<dbReference type="PROSITE" id="PS50073">
    <property type="entry name" value="COPPER_FIST_2"/>
    <property type="match status" value="1"/>
</dbReference>
<dbReference type="PROSITE" id="PS01119">
    <property type="entry name" value="COPPER_FIST_1"/>
    <property type="match status" value="1"/>
</dbReference>
<dbReference type="Proteomes" id="UP000307173">
    <property type="component" value="Unassembled WGS sequence"/>
</dbReference>
<evidence type="ECO:0000313" key="11">
    <source>
        <dbReference type="EMBL" id="TID30030.1"/>
    </source>
</evidence>
<dbReference type="InterPro" id="IPR001083">
    <property type="entry name" value="Cu_fist_DNA-bd_dom"/>
</dbReference>
<dbReference type="SMART" id="SM00412">
    <property type="entry name" value="Cu_FIST"/>
    <property type="match status" value="1"/>
</dbReference>
<evidence type="ECO:0000256" key="3">
    <source>
        <dbReference type="ARBA" id="ARBA00022833"/>
    </source>
</evidence>
<dbReference type="InterPro" id="IPR051763">
    <property type="entry name" value="Copper_Homeo_Regul"/>
</dbReference>
<evidence type="ECO:0000259" key="10">
    <source>
        <dbReference type="PROSITE" id="PS50073"/>
    </source>
</evidence>
<dbReference type="GO" id="GO:0045944">
    <property type="term" value="P:positive regulation of transcription by RNA polymerase II"/>
    <property type="evidence" value="ECO:0007669"/>
    <property type="project" value="TreeGrafter"/>
</dbReference>
<evidence type="ECO:0000256" key="2">
    <source>
        <dbReference type="ARBA" id="ARBA00022723"/>
    </source>
</evidence>
<evidence type="ECO:0000256" key="5">
    <source>
        <dbReference type="ARBA" id="ARBA00023015"/>
    </source>
</evidence>
<dbReference type="STRING" id="52247.A0A4V4NFZ9"/>
<keyword evidence="2" id="KW-0479">Metal-binding</keyword>
<dbReference type="FunFam" id="3.90.430.10:FF:000001">
    <property type="entry name" value="Copper fist DNA-binding protein"/>
    <property type="match status" value="1"/>
</dbReference>
<dbReference type="PANTHER" id="PTHR28088:SF5">
    <property type="entry name" value="TRANSCRIPTIONAL ACTIVATOR HAA1-RELATED"/>
    <property type="match status" value="1"/>
</dbReference>
<name>A0A4V4NFZ9_9ASCO</name>
<evidence type="ECO:0000256" key="6">
    <source>
        <dbReference type="ARBA" id="ARBA00023163"/>
    </source>
</evidence>
<keyword evidence="3" id="KW-0862">Zinc</keyword>
<keyword evidence="4" id="KW-0186">Copper</keyword>
<dbReference type="GO" id="GO:0006879">
    <property type="term" value="P:intracellular iron ion homeostasis"/>
    <property type="evidence" value="ECO:0007669"/>
    <property type="project" value="TreeGrafter"/>
</dbReference>
<comment type="caution">
    <text evidence="11">The sequence shown here is derived from an EMBL/GenBank/DDBJ whole genome shotgun (WGS) entry which is preliminary data.</text>
</comment>
<keyword evidence="5" id="KW-0805">Transcription regulation</keyword>
<keyword evidence="8" id="KW-0175">Coiled coil</keyword>
<dbReference type="GO" id="GO:0006878">
    <property type="term" value="P:intracellular copper ion homeostasis"/>
    <property type="evidence" value="ECO:0007669"/>
    <property type="project" value="TreeGrafter"/>
</dbReference>
<evidence type="ECO:0000256" key="4">
    <source>
        <dbReference type="ARBA" id="ARBA00023008"/>
    </source>
</evidence>
<organism evidence="11 12">
    <name type="scientific">Pichia inconspicua</name>
    <dbReference type="NCBI Taxonomy" id="52247"/>
    <lineage>
        <taxon>Eukaryota</taxon>
        <taxon>Fungi</taxon>
        <taxon>Dikarya</taxon>
        <taxon>Ascomycota</taxon>
        <taxon>Saccharomycotina</taxon>
        <taxon>Pichiomycetes</taxon>
        <taxon>Pichiales</taxon>
        <taxon>Pichiaceae</taxon>
        <taxon>Pichia</taxon>
    </lineage>
</organism>
<dbReference type="EMBL" id="SELW01000218">
    <property type="protein sequence ID" value="TID30030.1"/>
    <property type="molecule type" value="Genomic_DNA"/>
</dbReference>
<dbReference type="PRINTS" id="PR00617">
    <property type="entry name" value="COPPERFIST"/>
</dbReference>